<dbReference type="Proteomes" id="UP000830113">
    <property type="component" value="Segment"/>
</dbReference>
<reference evidence="2 3" key="1">
    <citation type="journal article" date="2019" name="Front Vet Sci">
        <title>Longitudinal and Cross-Sectional Sampling of Serpentovirus (Nidovirus) Infection in Captive Snakes Reveals High Prevalence, Persistent Infection, and Increased Mortality in Pythons and Divergent Serpentovirus Infection in Boas and Colubrids.</title>
        <authorList>
            <person name="Hoon-Hanks L.L."/>
            <person name="Ossiboff R.J."/>
            <person name="Bartolini P."/>
            <person name="Fogelson S.B."/>
            <person name="Perry S.M."/>
            <person name="Stohr A.C."/>
            <person name="Cross S.T."/>
            <person name="Wellehan J.F.X."/>
            <person name="Jacobson E.R."/>
            <person name="Dubovi E.J."/>
            <person name="Stenglein M.D."/>
        </authorList>
    </citation>
    <scope>NUCLEOTIDE SEQUENCE [LARGE SCALE GENOMIC DNA]</scope>
    <source>
        <strain evidence="2">L25</strain>
    </source>
</reference>
<proteinExistence type="predicted"/>
<evidence type="ECO:0000313" key="2">
    <source>
        <dbReference type="EMBL" id="QFU19809.1"/>
    </source>
</evidence>
<sequence>MDMNSVLNKLHSFHHDLVKRVIPLDQVVQVIAYLLVISVCVRTVLYKWPALMTMPLVTLVYNLLVVIQVVALLAVFFLLPKPNTTTQKFMLGLVIVVTIVVILHVIYKFAMFCYFLVKFRSFAIAVSGAQTLVIDNRCYPFHFDSGCLVFKKSLLHGDAIYTWGDYQLPNAPRMVTYWTWSGGKHYKYFTTAKEGECSFFIWVLAAKHPDNHFYHTVAY</sequence>
<feature type="transmembrane region" description="Helical" evidence="1">
    <location>
        <begin position="57"/>
        <end position="79"/>
    </location>
</feature>
<dbReference type="EMBL" id="MN161572">
    <property type="protein sequence ID" value="QFU19809.1"/>
    <property type="molecule type" value="Genomic_RNA"/>
</dbReference>
<organism evidence="2 3">
    <name type="scientific">Serpentovirinae sp. isolate L25</name>
    <dbReference type="NCBI Taxonomy" id="3071293"/>
    <lineage>
        <taxon>Viruses</taxon>
        <taxon>Riboviria</taxon>
        <taxon>Orthornavirae</taxon>
        <taxon>Pisuviricota</taxon>
        <taxon>Pisoniviricetes</taxon>
        <taxon>Nidovirales</taxon>
        <taxon>Tornidovirineae</taxon>
        <taxon>Tobaniviridae</taxon>
        <taxon>Serpentovirinae</taxon>
        <taxon>Infratovirus</taxon>
        <taxon>Selatovirus</taxon>
        <taxon>Infratovirus latu</taxon>
    </lineage>
</organism>
<dbReference type="KEGG" id="vg:80538487"/>
<accession>A0AAE6TVU9</accession>
<protein>
    <submittedName>
        <fullName evidence="2">Matrix protein</fullName>
    </submittedName>
</protein>
<feature type="transmembrane region" description="Helical" evidence="1">
    <location>
        <begin position="27"/>
        <end position="45"/>
    </location>
</feature>
<evidence type="ECO:0000313" key="3">
    <source>
        <dbReference type="Proteomes" id="UP000830113"/>
    </source>
</evidence>
<gene>
    <name evidence="2" type="primary">ORF5</name>
</gene>
<keyword evidence="3" id="KW-1185">Reference proteome</keyword>
<feature type="transmembrane region" description="Helical" evidence="1">
    <location>
        <begin position="91"/>
        <end position="117"/>
    </location>
</feature>
<name>A0AAE6TVU9_9NIDO</name>
<evidence type="ECO:0000256" key="1">
    <source>
        <dbReference type="SAM" id="Phobius"/>
    </source>
</evidence>
<keyword evidence="1" id="KW-0812">Transmembrane</keyword>
<keyword evidence="1" id="KW-1133">Transmembrane helix</keyword>
<keyword evidence="1" id="KW-0472">Membrane</keyword>